<evidence type="ECO:0000256" key="1">
    <source>
        <dbReference type="SAM" id="MobiDB-lite"/>
    </source>
</evidence>
<accession>A0ABN9XD75</accession>
<protein>
    <submittedName>
        <fullName evidence="2">Uncharacterized protein</fullName>
    </submittedName>
</protein>
<reference evidence="2" key="1">
    <citation type="submission" date="2023-10" db="EMBL/GenBank/DDBJ databases">
        <authorList>
            <person name="Chen Y."/>
            <person name="Shah S."/>
            <person name="Dougan E. K."/>
            <person name="Thang M."/>
            <person name="Chan C."/>
        </authorList>
    </citation>
    <scope>NUCLEOTIDE SEQUENCE [LARGE SCALE GENOMIC DNA]</scope>
</reference>
<dbReference type="Proteomes" id="UP001189429">
    <property type="component" value="Unassembled WGS sequence"/>
</dbReference>
<feature type="region of interest" description="Disordered" evidence="1">
    <location>
        <begin position="73"/>
        <end position="101"/>
    </location>
</feature>
<organism evidence="2 3">
    <name type="scientific">Prorocentrum cordatum</name>
    <dbReference type="NCBI Taxonomy" id="2364126"/>
    <lineage>
        <taxon>Eukaryota</taxon>
        <taxon>Sar</taxon>
        <taxon>Alveolata</taxon>
        <taxon>Dinophyceae</taxon>
        <taxon>Prorocentrales</taxon>
        <taxon>Prorocentraceae</taxon>
        <taxon>Prorocentrum</taxon>
    </lineage>
</organism>
<evidence type="ECO:0000313" key="2">
    <source>
        <dbReference type="EMBL" id="CAK0897530.1"/>
    </source>
</evidence>
<keyword evidence="3" id="KW-1185">Reference proteome</keyword>
<evidence type="ECO:0000313" key="3">
    <source>
        <dbReference type="Proteomes" id="UP001189429"/>
    </source>
</evidence>
<proteinExistence type="predicted"/>
<sequence>MVHGAALCRCRSSSLALLRAPRALSIQGSNANKGEAAALQLPCCWTFICCFKEKEFLHSVRCQWPESSQMRAVGESGEGRGAGSDETTGRPMMASRTALST</sequence>
<gene>
    <name evidence="2" type="ORF">PCOR1329_LOCUS75682</name>
</gene>
<dbReference type="EMBL" id="CAUYUJ010020344">
    <property type="protein sequence ID" value="CAK0897530.1"/>
    <property type="molecule type" value="Genomic_DNA"/>
</dbReference>
<comment type="caution">
    <text evidence="2">The sequence shown here is derived from an EMBL/GenBank/DDBJ whole genome shotgun (WGS) entry which is preliminary data.</text>
</comment>
<name>A0ABN9XD75_9DINO</name>